<organism evidence="1 2">
    <name type="scientific">Metapseudomonas otitidis</name>
    <dbReference type="NCBI Taxonomy" id="319939"/>
    <lineage>
        <taxon>Bacteria</taxon>
        <taxon>Pseudomonadati</taxon>
        <taxon>Pseudomonadota</taxon>
        <taxon>Gammaproteobacteria</taxon>
        <taxon>Pseudomonadales</taxon>
        <taxon>Pseudomonadaceae</taxon>
        <taxon>Metapseudomonas</taxon>
    </lineage>
</organism>
<sequence length="510" mass="57197">MKLKPPLVLGYPRSGFTLLINVLAEIRRMAGVAEPASDGAFLQTFCQTVGEQVALRIQRVFEQRGLGAALIYNDNFRYLPGGPKWVRPEAPRTACFRKYIGVRGGGDFTLITSHPVELLSVYEINHFHVGPDLWPSHPLFSEHQRFASIRHPAGTVASACFSLNALASEYIQRFVPPEQDTDTLRQRLGLYKLSDLNFFEALVGPLQAYMKVFDEYASEYRLMRWEDLIQAPVSTILCLAEAHGVLLDTQQAAQIWQRLDHVNLTGAHLHNLRVGHGIVGGWRHWLTNTHLDILRDHGLEQVARRYGYGAFEALDERAYTPFQRTLAGLLQRGEVFRDYGDEDLFGFAFNKSNLDLDRFTFKRFAWKTHTQIERSTCTDDALVDAVSACAEETCGVINEALACWLDNALSDSPDARVARVIDKLTPLGLDDGTLVRYHTRLLTAVGDAPEVAHPMLLESIGTTNIVAYAGRYYALPQSLGPVDFNQDVGHLPGVVIDDQLERLVARIRHS</sequence>
<protein>
    <recommendedName>
        <fullName evidence="3">Sulfotransferase family protein</fullName>
    </recommendedName>
</protein>
<dbReference type="SUPFAM" id="SSF52540">
    <property type="entry name" value="P-loop containing nucleoside triphosphate hydrolases"/>
    <property type="match status" value="1"/>
</dbReference>
<evidence type="ECO:0000313" key="2">
    <source>
        <dbReference type="Proteomes" id="UP001273935"/>
    </source>
</evidence>
<evidence type="ECO:0008006" key="3">
    <source>
        <dbReference type="Google" id="ProtNLM"/>
    </source>
</evidence>
<dbReference type="InterPro" id="IPR027417">
    <property type="entry name" value="P-loop_NTPase"/>
</dbReference>
<name>A0ABU3XU92_9GAMM</name>
<dbReference type="Proteomes" id="UP001273935">
    <property type="component" value="Unassembled WGS sequence"/>
</dbReference>
<accession>A0ABU3XU92</accession>
<dbReference type="RefSeq" id="WP_317234137.1">
    <property type="nucleotide sequence ID" value="NZ_JAWJUL010000077.1"/>
</dbReference>
<gene>
    <name evidence="1" type="ORF">R0G64_18940</name>
</gene>
<dbReference type="EMBL" id="JAWJUL010000077">
    <property type="protein sequence ID" value="MDV3441503.1"/>
    <property type="molecule type" value="Genomic_DNA"/>
</dbReference>
<keyword evidence="2" id="KW-1185">Reference proteome</keyword>
<proteinExistence type="predicted"/>
<reference evidence="1 2" key="1">
    <citation type="submission" date="2023-10" db="EMBL/GenBank/DDBJ databases">
        <title>Pseudomonas otitidis isolated from a paediatric patient with cystic fibrosis in Chile.</title>
        <authorList>
            <person name="Amsteins-Romero L."/>
            <person name="Opazo-Capurro A."/>
            <person name="Matus-Kohler M."/>
            <person name="Gonzalez-Rocha G."/>
        </authorList>
    </citation>
    <scope>NUCLEOTIDE SEQUENCE [LARGE SCALE GENOMIC DNA]</scope>
    <source>
        <strain evidence="1 2">P-714</strain>
    </source>
</reference>
<evidence type="ECO:0000313" key="1">
    <source>
        <dbReference type="EMBL" id="MDV3441503.1"/>
    </source>
</evidence>
<dbReference type="Gene3D" id="3.40.50.300">
    <property type="entry name" value="P-loop containing nucleotide triphosphate hydrolases"/>
    <property type="match status" value="1"/>
</dbReference>
<comment type="caution">
    <text evidence="1">The sequence shown here is derived from an EMBL/GenBank/DDBJ whole genome shotgun (WGS) entry which is preliminary data.</text>
</comment>